<evidence type="ECO:0008006" key="4">
    <source>
        <dbReference type="Google" id="ProtNLM"/>
    </source>
</evidence>
<dbReference type="OrthoDB" id="5699193at2"/>
<dbReference type="RefSeq" id="WP_044619094.1">
    <property type="nucleotide sequence ID" value="NZ_CP007142.1"/>
</dbReference>
<keyword evidence="3" id="KW-1185">Reference proteome</keyword>
<evidence type="ECO:0000313" key="2">
    <source>
        <dbReference type="EMBL" id="AJQ97319.1"/>
    </source>
</evidence>
<dbReference type="SUPFAM" id="SSF49478">
    <property type="entry name" value="Cna protein B-type domain"/>
    <property type="match status" value="1"/>
</dbReference>
<dbReference type="Proteomes" id="UP000032266">
    <property type="component" value="Chromosome"/>
</dbReference>
<dbReference type="HOGENOM" id="CLU_482141_0_0_6"/>
<evidence type="ECO:0000256" key="1">
    <source>
        <dbReference type="SAM" id="SignalP"/>
    </source>
</evidence>
<dbReference type="Gene3D" id="2.60.40.10">
    <property type="entry name" value="Immunoglobulins"/>
    <property type="match status" value="1"/>
</dbReference>
<dbReference type="PROSITE" id="PS51257">
    <property type="entry name" value="PROKAR_LIPOPROTEIN"/>
    <property type="match status" value="1"/>
</dbReference>
<protein>
    <recommendedName>
        <fullName evidence="4">Carboxypeptidase regulatory-like domain-containing protein</fullName>
    </recommendedName>
</protein>
<proteinExistence type="predicted"/>
<gene>
    <name evidence="2" type="ORF">YC6258_05289</name>
</gene>
<reference evidence="2 3" key="1">
    <citation type="submission" date="2014-01" db="EMBL/GenBank/DDBJ databases">
        <title>Full genme sequencing of cellulolytic bacterium Gynuella sunshinyii YC6258T gen. nov., sp. nov.</title>
        <authorList>
            <person name="Khan H."/>
            <person name="Chung E.J."/>
            <person name="Chung Y.R."/>
        </authorList>
    </citation>
    <scope>NUCLEOTIDE SEQUENCE [LARGE SCALE GENOMIC DNA]</scope>
    <source>
        <strain evidence="2 3">YC6258</strain>
    </source>
</reference>
<dbReference type="AlphaFoldDB" id="A0A0C5W3X5"/>
<dbReference type="KEGG" id="gsn:YC6258_05289"/>
<dbReference type="EMBL" id="CP007142">
    <property type="protein sequence ID" value="AJQ97319.1"/>
    <property type="molecule type" value="Genomic_DNA"/>
</dbReference>
<name>A0A0C5W3X5_9GAMM</name>
<feature type="chain" id="PRO_5002183794" description="Carboxypeptidase regulatory-like domain-containing protein" evidence="1">
    <location>
        <begin position="23"/>
        <end position="565"/>
    </location>
</feature>
<feature type="signal peptide" evidence="1">
    <location>
        <begin position="1"/>
        <end position="22"/>
    </location>
</feature>
<organism evidence="2 3">
    <name type="scientific">Gynuella sunshinyii YC6258</name>
    <dbReference type="NCBI Taxonomy" id="1445510"/>
    <lineage>
        <taxon>Bacteria</taxon>
        <taxon>Pseudomonadati</taxon>
        <taxon>Pseudomonadota</taxon>
        <taxon>Gammaproteobacteria</taxon>
        <taxon>Oceanospirillales</taxon>
        <taxon>Saccharospirillaceae</taxon>
        <taxon>Gynuella</taxon>
    </lineage>
</organism>
<sequence length="565" mass="63121">MKWSYVLLLAGLILFVSCQENASGSLSQTDSSSKPDAVQVTLTGRIEYQDRIYGTSGFINGNTPFKPARRVVLDLMDEEGNLLVTTLTDDNGYYEIPEVFTADYSLRIVAETETESGNIISVHNHSGNQYAVSQKITVTENNNRADVQVLLDDRVAGIFNMMDVMLSGYNFVAAYSSDAIAMKNLKLFWQYGNQTGTYTCFSQSGGSCSQGAGIYVLSDPTGDTDDFDDDVLWHEFAHYCEYSLGLNESPGGYHSLSSNTLDLRLAWSEGHASYLQAAIKNWLRENDPQRLSIPGYLETSYYVDNNNQPGYPALVVNYDSLNGSAYRYASNEAAVSRALWLLLQRADIAAIWDSFSVYLTVNNSADNLEAFWDGLLQAQSPSSIQISQWQSALADRSIFYQQDAYEQDNDILSVEPLSCLFSGQTLPWSCINGQQHYLYYDNQEPDQDVIGVQLSGGHRYRIFTHELRNGADTQITLLDSAGNVLIDADSNPIRNDDATDCELEPQGCYPLHDGTHFRSEVFYTPQFNETVYVKVETTDAVYQAPSIYGYIGRYGSYQFSVQIMD</sequence>
<keyword evidence="1" id="KW-0732">Signal</keyword>
<accession>A0A0C5W3X5</accession>
<dbReference type="STRING" id="1445510.YC6258_05289"/>
<evidence type="ECO:0000313" key="3">
    <source>
        <dbReference type="Proteomes" id="UP000032266"/>
    </source>
</evidence>
<dbReference type="InterPro" id="IPR013783">
    <property type="entry name" value="Ig-like_fold"/>
</dbReference>